<dbReference type="Gene3D" id="3.60.15.10">
    <property type="entry name" value="Ribonuclease Z/Hydroxyacylglutathione hydrolase-like"/>
    <property type="match status" value="2"/>
</dbReference>
<dbReference type="AlphaFoldDB" id="A0ABD1CR07"/>
<protein>
    <recommendedName>
        <fullName evidence="1">Metallo-beta-lactamase domain-containing protein</fullName>
    </recommendedName>
</protein>
<dbReference type="Proteomes" id="UP001562425">
    <property type="component" value="Unassembled WGS sequence"/>
</dbReference>
<dbReference type="EMBL" id="JBEHCU010010080">
    <property type="protein sequence ID" value="KAL1378811.1"/>
    <property type="molecule type" value="Genomic_DNA"/>
</dbReference>
<proteinExistence type="predicted"/>
<sequence>MIRSTTSVPTERLLAPNGEDRQVQAKEAGVTLNKVLTTHHHWDHAGGNAVLCISTPCYYIETPKDKVIFIGDTLFLTGGGRFFEGTTQQMYDQVYHTLITKLSALPDYIKAYRGHE</sequence>
<dbReference type="GO" id="GO:0031123">
    <property type="term" value="P:RNA 3'-end processing"/>
    <property type="evidence" value="ECO:0007669"/>
    <property type="project" value="UniProtKB-ARBA"/>
</dbReference>
<accession>A0ABD1CR07</accession>
<evidence type="ECO:0000313" key="3">
    <source>
        <dbReference type="Proteomes" id="UP001562425"/>
    </source>
</evidence>
<name>A0ABD1CR07_CULPP</name>
<dbReference type="InterPro" id="IPR001279">
    <property type="entry name" value="Metallo-B-lactamas"/>
</dbReference>
<gene>
    <name evidence="2" type="ORF">pipiens_015331</name>
</gene>
<evidence type="ECO:0000313" key="2">
    <source>
        <dbReference type="EMBL" id="KAL1378811.1"/>
    </source>
</evidence>
<dbReference type="Pfam" id="PF00753">
    <property type="entry name" value="Lactamase_B"/>
    <property type="match status" value="1"/>
</dbReference>
<keyword evidence="3" id="KW-1185">Reference proteome</keyword>
<dbReference type="PANTHER" id="PTHR11935:SF94">
    <property type="entry name" value="TENZING NORGAY, ISOFORM C"/>
    <property type="match status" value="1"/>
</dbReference>
<comment type="caution">
    <text evidence="2">The sequence shown here is derived from an EMBL/GenBank/DDBJ whole genome shotgun (WGS) entry which is preliminary data.</text>
</comment>
<dbReference type="PANTHER" id="PTHR11935">
    <property type="entry name" value="BETA LACTAMASE DOMAIN"/>
    <property type="match status" value="1"/>
</dbReference>
<evidence type="ECO:0000259" key="1">
    <source>
        <dbReference type="Pfam" id="PF00753"/>
    </source>
</evidence>
<dbReference type="SUPFAM" id="SSF56281">
    <property type="entry name" value="Metallo-hydrolase/oxidoreductase"/>
    <property type="match status" value="1"/>
</dbReference>
<feature type="domain" description="Metallo-beta-lactamase" evidence="1">
    <location>
        <begin position="20"/>
        <end position="55"/>
    </location>
</feature>
<dbReference type="InterPro" id="IPR036866">
    <property type="entry name" value="RibonucZ/Hydroxyglut_hydro"/>
</dbReference>
<organism evidence="2 3">
    <name type="scientific">Culex pipiens pipiens</name>
    <name type="common">Northern house mosquito</name>
    <dbReference type="NCBI Taxonomy" id="38569"/>
    <lineage>
        <taxon>Eukaryota</taxon>
        <taxon>Metazoa</taxon>
        <taxon>Ecdysozoa</taxon>
        <taxon>Arthropoda</taxon>
        <taxon>Hexapoda</taxon>
        <taxon>Insecta</taxon>
        <taxon>Pterygota</taxon>
        <taxon>Neoptera</taxon>
        <taxon>Endopterygota</taxon>
        <taxon>Diptera</taxon>
        <taxon>Nematocera</taxon>
        <taxon>Culicoidea</taxon>
        <taxon>Culicidae</taxon>
        <taxon>Culicinae</taxon>
        <taxon>Culicini</taxon>
        <taxon>Culex</taxon>
        <taxon>Culex</taxon>
    </lineage>
</organism>
<reference evidence="2 3" key="1">
    <citation type="submission" date="2024-05" db="EMBL/GenBank/DDBJ databases">
        <title>Culex pipiens pipiens assembly and annotation.</title>
        <authorList>
            <person name="Alout H."/>
            <person name="Durand T."/>
        </authorList>
    </citation>
    <scope>NUCLEOTIDE SEQUENCE [LARGE SCALE GENOMIC DNA]</scope>
    <source>
        <strain evidence="2">HA-2024</strain>
        <tissue evidence="2">Whole body</tissue>
    </source>
</reference>